<feature type="domain" description="Glycosyltransferase 2-like" evidence="1">
    <location>
        <begin position="4"/>
        <end position="176"/>
    </location>
</feature>
<dbReference type="AlphaFoldDB" id="A0A4S3MKF5"/>
<dbReference type="CDD" id="cd04186">
    <property type="entry name" value="GT_2_like_c"/>
    <property type="match status" value="1"/>
</dbReference>
<gene>
    <name evidence="2" type="ORF">E7811_14670</name>
</gene>
<evidence type="ECO:0000259" key="1">
    <source>
        <dbReference type="Pfam" id="PF00535"/>
    </source>
</evidence>
<name>A0A4S3MKF5_9RHOB</name>
<dbReference type="RefSeq" id="WP_136395413.1">
    <property type="nucleotide sequence ID" value="NZ_SSND01000004.1"/>
</dbReference>
<organism evidence="2 3">
    <name type="scientific">Aliigemmobacter aestuarii</name>
    <dbReference type="NCBI Taxonomy" id="1445661"/>
    <lineage>
        <taxon>Bacteria</taxon>
        <taxon>Pseudomonadati</taxon>
        <taxon>Pseudomonadota</taxon>
        <taxon>Alphaproteobacteria</taxon>
        <taxon>Rhodobacterales</taxon>
        <taxon>Paracoccaceae</taxon>
        <taxon>Aliigemmobacter</taxon>
    </lineage>
</organism>
<dbReference type="GO" id="GO:0016740">
    <property type="term" value="F:transferase activity"/>
    <property type="evidence" value="ECO:0007669"/>
    <property type="project" value="UniProtKB-KW"/>
</dbReference>
<keyword evidence="2" id="KW-0808">Transferase</keyword>
<evidence type="ECO:0000313" key="3">
    <source>
        <dbReference type="Proteomes" id="UP000309450"/>
    </source>
</evidence>
<dbReference type="SUPFAM" id="SSF53448">
    <property type="entry name" value="Nucleotide-diphospho-sugar transferases"/>
    <property type="match status" value="1"/>
</dbReference>
<sequence>MDLTVILVNWNTHEMLRDCLATVFAGQGALTMEVIVVDNGSTDESLAMLAAHFPQVGVIANVTNRGFAAANNQALSWARGRHVLLLNTDTLVRGDVLCAAVHWLDAHPKAAVLGPRVLNRDGTVQDSVKGWPGFGYLMRQTLGLGRNRAPNLGLVAEAEVPAVSGCAMFVRRAALAEVGVLDEAFFFYGEETDWCRRFAVAGWGVHFAPVGEIVHFGGGAARRLDHRRDVMLTEGTVRLHRKHGGLAAGLACYGLLLGFNASRAVLWAGLALARRPGARDRAQHFANVVADYPRAWPQEGRA</sequence>
<evidence type="ECO:0000313" key="2">
    <source>
        <dbReference type="EMBL" id="THD82305.1"/>
    </source>
</evidence>
<accession>A0A4S3MKF5</accession>
<dbReference type="EMBL" id="SSND01000004">
    <property type="protein sequence ID" value="THD82305.1"/>
    <property type="molecule type" value="Genomic_DNA"/>
</dbReference>
<dbReference type="OrthoDB" id="9771846at2"/>
<reference evidence="2 3" key="1">
    <citation type="submission" date="2019-04" db="EMBL/GenBank/DDBJ databases">
        <title>Draft genome sequence of Gemmobacter aestuarii sp. nov.</title>
        <authorList>
            <person name="Hameed A."/>
            <person name="Lin S.-Y."/>
            <person name="Shahina M."/>
            <person name="Lai W.-A."/>
            <person name="Young C.-C."/>
        </authorList>
    </citation>
    <scope>NUCLEOTIDE SEQUENCE [LARGE SCALE GENOMIC DNA]</scope>
    <source>
        <strain evidence="2 3">CC-PW-75</strain>
    </source>
</reference>
<dbReference type="Gene3D" id="3.90.550.10">
    <property type="entry name" value="Spore Coat Polysaccharide Biosynthesis Protein SpsA, Chain A"/>
    <property type="match status" value="1"/>
</dbReference>
<dbReference type="InterPro" id="IPR029044">
    <property type="entry name" value="Nucleotide-diphossugar_trans"/>
</dbReference>
<dbReference type="Proteomes" id="UP000309450">
    <property type="component" value="Unassembled WGS sequence"/>
</dbReference>
<comment type="caution">
    <text evidence="2">The sequence shown here is derived from an EMBL/GenBank/DDBJ whole genome shotgun (WGS) entry which is preliminary data.</text>
</comment>
<proteinExistence type="predicted"/>
<dbReference type="InterPro" id="IPR001173">
    <property type="entry name" value="Glyco_trans_2-like"/>
</dbReference>
<dbReference type="Pfam" id="PF00535">
    <property type="entry name" value="Glycos_transf_2"/>
    <property type="match status" value="1"/>
</dbReference>
<dbReference type="PANTHER" id="PTHR43179:SF7">
    <property type="entry name" value="RHAMNOSYLTRANSFERASE WBBL"/>
    <property type="match status" value="1"/>
</dbReference>
<dbReference type="PANTHER" id="PTHR43179">
    <property type="entry name" value="RHAMNOSYLTRANSFERASE WBBL"/>
    <property type="match status" value="1"/>
</dbReference>
<protein>
    <submittedName>
        <fullName evidence="2">Glycosyltransferase family 2 protein</fullName>
    </submittedName>
</protein>
<keyword evidence="3" id="KW-1185">Reference proteome</keyword>